<dbReference type="InterPro" id="IPR046527">
    <property type="entry name" value="PIR2-like_helical"/>
</dbReference>
<dbReference type="EMBL" id="RWGY01000011">
    <property type="protein sequence ID" value="TVU30301.1"/>
    <property type="molecule type" value="Genomic_DNA"/>
</dbReference>
<dbReference type="Pfam" id="PF12274">
    <property type="entry name" value="DUF3615"/>
    <property type="match status" value="1"/>
</dbReference>
<feature type="domain" description="DUF3615" evidence="2">
    <location>
        <begin position="400"/>
        <end position="498"/>
    </location>
</feature>
<evidence type="ECO:0000259" key="2">
    <source>
        <dbReference type="Pfam" id="PF12274"/>
    </source>
</evidence>
<gene>
    <name evidence="4" type="ORF">EJB05_21915</name>
</gene>
<dbReference type="Gramene" id="TVU30301">
    <property type="protein sequence ID" value="TVU30301"/>
    <property type="gene ID" value="EJB05_21915"/>
</dbReference>
<feature type="non-terminal residue" evidence="4">
    <location>
        <position position="1"/>
    </location>
</feature>
<dbReference type="AlphaFoldDB" id="A0A5J9V4I8"/>
<dbReference type="PANTHER" id="PTHR33120">
    <property type="entry name" value="EXPRESSED PROTEIN-RELATED"/>
    <property type="match status" value="1"/>
</dbReference>
<feature type="region of interest" description="Disordered" evidence="1">
    <location>
        <begin position="83"/>
        <end position="103"/>
    </location>
</feature>
<sequence length="603" mass="67261">MVDGVRCVRMVIDALRRGNYSSESINCNYSAVEGYIDGYYKAALDRLPRSLLSLVDEAGFCFGFLDPVSNIIANTAAYEGAASSQAEGQGGRGKKRKRSQAGSSIAARSLEGLVDFLMRHAVSRFQRPHSKNVLPVHDLEVARMQVLLARIHAFYLEAISRIPAPCLRSRHHRGLLKAGHCYGPFDPVTNIILNTIWYDTAFPPQQEFKVDMICDESLALTECRSLHGLITFATTLFPALSTYDATQYLLFDNARLDSVVSRAKLEGYQSSIPLSNAYEAAAHMAKHPYPAALANLATGLFLEIGEVLKSFLKVKHSLSSDDVHIISTAFSQNDPPSKPVRLDQKLSSRACRIVSSKRKNFESHQSSIRKRVQAALKNHAQLKASSFYFLLFLCCPFILGEDYELLVICGVNGQIPNEGKFGYFDNYDGYPYSHINIWARLKGPQLADAAPTLLFIECSNDPKDTKDINFLCLPVSKSTKDAGRCFHCECGGSKIVHPLSLQTYLGQTFDFEKMAHGKHTETNEGLVRIGALRNVFVDTSEDSCIYFDPAWDADLAERLNRDAKREKGKKKGFVQAQSLMVKEMLREMVTFIDKEKEMVSSIK</sequence>
<dbReference type="InterPro" id="IPR022059">
    <property type="entry name" value="DUF3615"/>
</dbReference>
<reference evidence="4 5" key="1">
    <citation type="journal article" date="2019" name="Sci. Rep.">
        <title>A high-quality genome of Eragrostis curvula grass provides insights into Poaceae evolution and supports new strategies to enhance forage quality.</title>
        <authorList>
            <person name="Carballo J."/>
            <person name="Santos B.A.C.M."/>
            <person name="Zappacosta D."/>
            <person name="Garbus I."/>
            <person name="Selva J.P."/>
            <person name="Gallo C.A."/>
            <person name="Diaz A."/>
            <person name="Albertini E."/>
            <person name="Caccamo M."/>
            <person name="Echenique V."/>
        </authorList>
    </citation>
    <scope>NUCLEOTIDE SEQUENCE [LARGE SCALE GENOMIC DNA]</scope>
    <source>
        <strain evidence="5">cv. Victoria</strain>
        <tissue evidence="4">Leaf</tissue>
    </source>
</reference>
<name>A0A5J9V4I8_9POAL</name>
<evidence type="ECO:0000259" key="3">
    <source>
        <dbReference type="Pfam" id="PF20235"/>
    </source>
</evidence>
<comment type="caution">
    <text evidence="4">The sequence shown here is derived from an EMBL/GenBank/DDBJ whole genome shotgun (WGS) entry which is preliminary data.</text>
</comment>
<protein>
    <submittedName>
        <fullName evidence="4">Uncharacterized protein</fullName>
    </submittedName>
</protein>
<accession>A0A5J9V4I8</accession>
<organism evidence="4 5">
    <name type="scientific">Eragrostis curvula</name>
    <name type="common">weeping love grass</name>
    <dbReference type="NCBI Taxonomy" id="38414"/>
    <lineage>
        <taxon>Eukaryota</taxon>
        <taxon>Viridiplantae</taxon>
        <taxon>Streptophyta</taxon>
        <taxon>Embryophyta</taxon>
        <taxon>Tracheophyta</taxon>
        <taxon>Spermatophyta</taxon>
        <taxon>Magnoliopsida</taxon>
        <taxon>Liliopsida</taxon>
        <taxon>Poales</taxon>
        <taxon>Poaceae</taxon>
        <taxon>PACMAD clade</taxon>
        <taxon>Chloridoideae</taxon>
        <taxon>Eragrostideae</taxon>
        <taxon>Eragrostidinae</taxon>
        <taxon>Eragrostis</taxon>
    </lineage>
</organism>
<feature type="domain" description="PIR2-like helical" evidence="3">
    <location>
        <begin position="36"/>
        <end position="120"/>
    </location>
</feature>
<keyword evidence="5" id="KW-1185">Reference proteome</keyword>
<evidence type="ECO:0000256" key="1">
    <source>
        <dbReference type="SAM" id="MobiDB-lite"/>
    </source>
</evidence>
<evidence type="ECO:0000313" key="4">
    <source>
        <dbReference type="EMBL" id="TVU30301.1"/>
    </source>
</evidence>
<dbReference type="PANTHER" id="PTHR33120:SF53">
    <property type="entry name" value="OS03G0697833 PROTEIN"/>
    <property type="match status" value="1"/>
</dbReference>
<proteinExistence type="predicted"/>
<dbReference type="Proteomes" id="UP000324897">
    <property type="component" value="Chromosome 1"/>
</dbReference>
<dbReference type="Pfam" id="PF20235">
    <property type="entry name" value="PIR2-like_helical"/>
    <property type="match status" value="2"/>
</dbReference>
<feature type="domain" description="PIR2-like helical" evidence="3">
    <location>
        <begin position="150"/>
        <end position="257"/>
    </location>
</feature>
<dbReference type="OrthoDB" id="688001at2759"/>
<evidence type="ECO:0000313" key="5">
    <source>
        <dbReference type="Proteomes" id="UP000324897"/>
    </source>
</evidence>